<evidence type="ECO:0000256" key="10">
    <source>
        <dbReference type="ARBA" id="ARBA00023306"/>
    </source>
</evidence>
<dbReference type="Gene3D" id="1.20.1280.50">
    <property type="match status" value="1"/>
</dbReference>
<dbReference type="InterPro" id="IPR006671">
    <property type="entry name" value="Cyclin_N"/>
</dbReference>
<feature type="compositionally biased region" description="Basic residues" evidence="12">
    <location>
        <begin position="727"/>
        <end position="736"/>
    </location>
</feature>
<keyword evidence="7" id="KW-0498">Mitosis</keyword>
<dbReference type="SMART" id="SM00385">
    <property type="entry name" value="CYCLIN"/>
    <property type="match status" value="2"/>
</dbReference>
<proteinExistence type="inferred from homology"/>
<evidence type="ECO:0000256" key="1">
    <source>
        <dbReference type="ARBA" id="ARBA00004114"/>
    </source>
</evidence>
<evidence type="ECO:0000256" key="7">
    <source>
        <dbReference type="ARBA" id="ARBA00022776"/>
    </source>
</evidence>
<evidence type="ECO:0000259" key="13">
    <source>
        <dbReference type="PROSITE" id="PS50181"/>
    </source>
</evidence>
<keyword evidence="10" id="KW-0131">Cell cycle</keyword>
<comment type="subcellular location">
    <subcellularLocation>
        <location evidence="1">Cytoplasm</location>
        <location evidence="1">Cytoskeleton</location>
        <location evidence="1">Microtubule organizing center</location>
        <location evidence="1">Centrosome</location>
        <location evidence="1">Centriole</location>
    </subcellularLocation>
    <subcellularLocation>
        <location evidence="2">Cytoplasm</location>
        <location evidence="2">Perinuclear region</location>
    </subcellularLocation>
</comment>
<dbReference type="PROSITE" id="PS50181">
    <property type="entry name" value="FBOX"/>
    <property type="match status" value="1"/>
</dbReference>
<keyword evidence="5" id="KW-0963">Cytoplasm</keyword>
<sequence length="756" mass="87064">MVKTQSCLRNKSYRYASAPRMITRRRTSLPKKVHFLQLQDIKRTTNVLRSSAIRSLFMQAKSFDELPHEVVTLILTYFNAKDLIMLRCINRRFKELIDGNSTIWSQVSYQGLWPTSAQEESLFHRGASCSNIECLVKLGLSHLYHYNLISGSEKNEKLVKHNANLAAAYFCQLDTCIAPKKPITWMLIRPPWSNRSVCLKQAIQSQMLEMTSLSTNGAICYNIGRVLALESDIHSKDASKNFHMSSLDGCSHGAFQELLVQNTSDCDSGRKLQWFRDLKKCVQMKNQEASFMLANFYIVNKQKQCLREEEATSFCENLFSKNICIRYDKLETFQPKINSLMRCILVDWLAEVAYMKDMSHQVIHAAVQYVDRYLTTRVIERTKLQLLGITCLLLAAKSHYDPRPQLHILTVRESSWLTDQTYQYEDVVRMMGEIIATFKGDLWMPSSWDYLNLLQSFAEVSLQTKHLSHYLHDLSMLFTCFGSFKPSMLAASCIFLAGIILNNECPWLNCFEEYTGFVVKDVANCASLLYYKCILCPSIKDDRDLPLKSIKDEYSSEKYDCVAKIVVAQPFEIKHRILAADSNLTCISQDPFQFDIISMDETLNLSIKSIDYDGDCDEDSDAFSESFEETFCVGRTKSLSFVEEFSDDETMDADIKIFNKSMVEYNSYTPIYNNASGRITRLEKKWLSEGTFKDHMKSSEHNESLFFFPKNNSDKPPTNVKCFVSASRKRSNKRKTVSLTTDPIGKRTRSSRFRKN</sequence>
<dbReference type="PROSITE" id="PS00292">
    <property type="entry name" value="CYCLINS"/>
    <property type="match status" value="1"/>
</dbReference>
<feature type="region of interest" description="Disordered" evidence="12">
    <location>
        <begin position="726"/>
        <end position="756"/>
    </location>
</feature>
<dbReference type="InterPro" id="IPR039361">
    <property type="entry name" value="Cyclin"/>
</dbReference>
<dbReference type="PANTHER" id="PTHR10177">
    <property type="entry name" value="CYCLINS"/>
    <property type="match status" value="1"/>
</dbReference>
<dbReference type="SMART" id="SM01332">
    <property type="entry name" value="Cyclin_C"/>
    <property type="match status" value="1"/>
</dbReference>
<dbReference type="Pfam" id="PF12937">
    <property type="entry name" value="F-box-like"/>
    <property type="match status" value="1"/>
</dbReference>
<accession>A0ABM4CBU5</accession>
<dbReference type="Pfam" id="PF00134">
    <property type="entry name" value="Cyclin_N"/>
    <property type="match status" value="1"/>
</dbReference>
<protein>
    <recommendedName>
        <fullName evidence="4">Cyclin-F</fullName>
    </recommendedName>
</protein>
<evidence type="ECO:0000256" key="6">
    <source>
        <dbReference type="ARBA" id="ARBA00022618"/>
    </source>
</evidence>
<evidence type="ECO:0000256" key="3">
    <source>
        <dbReference type="ARBA" id="ARBA00006955"/>
    </source>
</evidence>
<keyword evidence="9" id="KW-0206">Cytoskeleton</keyword>
<evidence type="ECO:0000256" key="8">
    <source>
        <dbReference type="ARBA" id="ARBA00023127"/>
    </source>
</evidence>
<dbReference type="SMART" id="SM00256">
    <property type="entry name" value="FBOX"/>
    <property type="match status" value="1"/>
</dbReference>
<feature type="domain" description="F-box" evidence="13">
    <location>
        <begin position="60"/>
        <end position="107"/>
    </location>
</feature>
<dbReference type="InterPro" id="IPR013763">
    <property type="entry name" value="Cyclin-like_dom"/>
</dbReference>
<comment type="similarity">
    <text evidence="3">Belongs to the cyclin family. Cyclin AB subfamily.</text>
</comment>
<organism evidence="14 15">
    <name type="scientific">Hydra vulgaris</name>
    <name type="common">Hydra</name>
    <name type="synonym">Hydra attenuata</name>
    <dbReference type="NCBI Taxonomy" id="6087"/>
    <lineage>
        <taxon>Eukaryota</taxon>
        <taxon>Metazoa</taxon>
        <taxon>Cnidaria</taxon>
        <taxon>Hydrozoa</taxon>
        <taxon>Hydroidolina</taxon>
        <taxon>Anthoathecata</taxon>
        <taxon>Aplanulata</taxon>
        <taxon>Hydridae</taxon>
        <taxon>Hydra</taxon>
    </lineage>
</organism>
<evidence type="ECO:0000256" key="12">
    <source>
        <dbReference type="SAM" id="MobiDB-lite"/>
    </source>
</evidence>
<dbReference type="InterPro" id="IPR036915">
    <property type="entry name" value="Cyclin-like_sf"/>
</dbReference>
<evidence type="ECO:0000313" key="15">
    <source>
        <dbReference type="RefSeq" id="XP_065659156.1"/>
    </source>
</evidence>
<dbReference type="SUPFAM" id="SSF81383">
    <property type="entry name" value="F-box domain"/>
    <property type="match status" value="1"/>
</dbReference>
<dbReference type="GeneID" id="100210875"/>
<name>A0ABM4CBU5_HYDVU</name>
<evidence type="ECO:0000256" key="2">
    <source>
        <dbReference type="ARBA" id="ARBA00004556"/>
    </source>
</evidence>
<dbReference type="Proteomes" id="UP001652625">
    <property type="component" value="Chromosome 08"/>
</dbReference>
<evidence type="ECO:0000256" key="11">
    <source>
        <dbReference type="RuleBase" id="RU000383"/>
    </source>
</evidence>
<evidence type="ECO:0000313" key="14">
    <source>
        <dbReference type="Proteomes" id="UP001652625"/>
    </source>
</evidence>
<dbReference type="Gene3D" id="1.10.472.10">
    <property type="entry name" value="Cyclin-like"/>
    <property type="match status" value="2"/>
</dbReference>
<dbReference type="InterPro" id="IPR004367">
    <property type="entry name" value="Cyclin_C-dom"/>
</dbReference>
<feature type="compositionally biased region" description="Basic residues" evidence="12">
    <location>
        <begin position="746"/>
        <end position="756"/>
    </location>
</feature>
<keyword evidence="8 11" id="KW-0195">Cyclin</keyword>
<dbReference type="SUPFAM" id="SSF47954">
    <property type="entry name" value="Cyclin-like"/>
    <property type="match status" value="2"/>
</dbReference>
<keyword evidence="14" id="KW-1185">Reference proteome</keyword>
<keyword evidence="6" id="KW-0132">Cell division</keyword>
<gene>
    <name evidence="15" type="primary">LOC100210875</name>
</gene>
<dbReference type="CDD" id="cd22082">
    <property type="entry name" value="F-box_FBXO1"/>
    <property type="match status" value="1"/>
</dbReference>
<evidence type="ECO:0000256" key="5">
    <source>
        <dbReference type="ARBA" id="ARBA00022490"/>
    </source>
</evidence>
<evidence type="ECO:0000256" key="9">
    <source>
        <dbReference type="ARBA" id="ARBA00023212"/>
    </source>
</evidence>
<dbReference type="RefSeq" id="XP_065659156.1">
    <property type="nucleotide sequence ID" value="XM_065803084.1"/>
</dbReference>
<dbReference type="InterPro" id="IPR036047">
    <property type="entry name" value="F-box-like_dom_sf"/>
</dbReference>
<evidence type="ECO:0000256" key="4">
    <source>
        <dbReference type="ARBA" id="ARBA00019493"/>
    </source>
</evidence>
<reference evidence="15" key="1">
    <citation type="submission" date="2025-08" db="UniProtKB">
        <authorList>
            <consortium name="RefSeq"/>
        </authorList>
    </citation>
    <scope>IDENTIFICATION</scope>
</reference>
<dbReference type="InterPro" id="IPR048258">
    <property type="entry name" value="Cyclins_cyclin-box"/>
</dbReference>
<dbReference type="CDD" id="cd20522">
    <property type="entry name" value="CYCLIN_CCNF_rpt2"/>
    <property type="match status" value="1"/>
</dbReference>
<dbReference type="Pfam" id="PF02984">
    <property type="entry name" value="Cyclin_C"/>
    <property type="match status" value="1"/>
</dbReference>
<dbReference type="InterPro" id="IPR001810">
    <property type="entry name" value="F-box_dom"/>
</dbReference>